<dbReference type="PANTHER" id="PTHR45688:SF13">
    <property type="entry name" value="ALANINE--GLYOXYLATE AMINOTRANSFERASE 2-LIKE"/>
    <property type="match status" value="1"/>
</dbReference>
<evidence type="ECO:0000313" key="5">
    <source>
        <dbReference type="Proteomes" id="UP000184073"/>
    </source>
</evidence>
<dbReference type="CDD" id="cd00610">
    <property type="entry name" value="OAT_like"/>
    <property type="match status" value="1"/>
</dbReference>
<organism evidence="4 5">
    <name type="scientific">Aspergillus versicolor CBS 583.65</name>
    <dbReference type="NCBI Taxonomy" id="1036611"/>
    <lineage>
        <taxon>Eukaryota</taxon>
        <taxon>Fungi</taxon>
        <taxon>Dikarya</taxon>
        <taxon>Ascomycota</taxon>
        <taxon>Pezizomycotina</taxon>
        <taxon>Eurotiomycetes</taxon>
        <taxon>Eurotiomycetidae</taxon>
        <taxon>Eurotiales</taxon>
        <taxon>Aspergillaceae</taxon>
        <taxon>Aspergillus</taxon>
        <taxon>Aspergillus subgen. Nidulantes</taxon>
    </lineage>
</organism>
<dbReference type="Gene3D" id="3.90.1150.10">
    <property type="entry name" value="Aspartate Aminotransferase, domain 1"/>
    <property type="match status" value="1"/>
</dbReference>
<evidence type="ECO:0000313" key="4">
    <source>
        <dbReference type="EMBL" id="OJJ03070.1"/>
    </source>
</evidence>
<dbReference type="GO" id="GO:0030170">
    <property type="term" value="F:pyridoxal phosphate binding"/>
    <property type="evidence" value="ECO:0007669"/>
    <property type="project" value="InterPro"/>
</dbReference>
<dbReference type="GO" id="GO:0005739">
    <property type="term" value="C:mitochondrion"/>
    <property type="evidence" value="ECO:0007669"/>
    <property type="project" value="TreeGrafter"/>
</dbReference>
<comment type="similarity">
    <text evidence="1 3">Belongs to the class-III pyridoxal-phosphate-dependent aminotransferase family.</text>
</comment>
<dbReference type="GO" id="GO:0008483">
    <property type="term" value="F:transaminase activity"/>
    <property type="evidence" value="ECO:0007669"/>
    <property type="project" value="InterPro"/>
</dbReference>
<name>A0A1L9PNG9_ASPVE</name>
<dbReference type="Gene3D" id="3.40.640.10">
    <property type="entry name" value="Type I PLP-dependent aspartate aminotransferase-like (Major domain)"/>
    <property type="match status" value="1"/>
</dbReference>
<keyword evidence="5" id="KW-1185">Reference proteome</keyword>
<dbReference type="PIRSF" id="PIRSF000521">
    <property type="entry name" value="Transaminase_4ab_Lys_Orn"/>
    <property type="match status" value="1"/>
</dbReference>
<dbReference type="GeneID" id="63733062"/>
<keyword evidence="2 3" id="KW-0663">Pyridoxal phosphate</keyword>
<dbReference type="PANTHER" id="PTHR45688">
    <property type="match status" value="1"/>
</dbReference>
<dbReference type="InterPro" id="IPR049704">
    <property type="entry name" value="Aminotrans_3_PPA_site"/>
</dbReference>
<evidence type="ECO:0000256" key="3">
    <source>
        <dbReference type="RuleBase" id="RU003560"/>
    </source>
</evidence>
<evidence type="ECO:0000256" key="1">
    <source>
        <dbReference type="ARBA" id="ARBA00008954"/>
    </source>
</evidence>
<dbReference type="SUPFAM" id="SSF53383">
    <property type="entry name" value="PLP-dependent transferases"/>
    <property type="match status" value="1"/>
</dbReference>
<dbReference type="AlphaFoldDB" id="A0A1L9PNG9"/>
<dbReference type="Proteomes" id="UP000184073">
    <property type="component" value="Unassembled WGS sequence"/>
</dbReference>
<dbReference type="InterPro" id="IPR005814">
    <property type="entry name" value="Aminotrans_3"/>
</dbReference>
<dbReference type="RefSeq" id="XP_040668832.1">
    <property type="nucleotide sequence ID" value="XM_040817551.1"/>
</dbReference>
<dbReference type="PROSITE" id="PS00600">
    <property type="entry name" value="AA_TRANSFER_CLASS_3"/>
    <property type="match status" value="1"/>
</dbReference>
<dbReference type="InterPro" id="IPR015424">
    <property type="entry name" value="PyrdxlP-dep_Trfase"/>
</dbReference>
<dbReference type="InterPro" id="IPR015421">
    <property type="entry name" value="PyrdxlP-dep_Trfase_major"/>
</dbReference>
<dbReference type="InterPro" id="IPR015422">
    <property type="entry name" value="PyrdxlP-dep_Trfase_small"/>
</dbReference>
<dbReference type="VEuPathDB" id="FungiDB:ASPVEDRAFT_84533"/>
<protein>
    <submittedName>
        <fullName evidence="4">Uncharacterized protein</fullName>
    </submittedName>
</protein>
<accession>A0A1L9PNG9</accession>
<proteinExistence type="inferred from homology"/>
<gene>
    <name evidence="4" type="ORF">ASPVEDRAFT_84533</name>
</gene>
<evidence type="ECO:0000256" key="2">
    <source>
        <dbReference type="ARBA" id="ARBA00022898"/>
    </source>
</evidence>
<dbReference type="Pfam" id="PF00202">
    <property type="entry name" value="Aminotran_3"/>
    <property type="match status" value="2"/>
</dbReference>
<dbReference type="EMBL" id="KV878130">
    <property type="protein sequence ID" value="OJJ03070.1"/>
    <property type="molecule type" value="Genomic_DNA"/>
</dbReference>
<dbReference type="OrthoDB" id="10261433at2759"/>
<sequence length="418" mass="45514">MSSGEPNDFWDRASNSLMKTGVPFSPAIIVRAQGTRLYDHEDRQILDFTSRQMSSLLGHSHPEIVEVIQKYAAELDHLLSTMISPPVIRLAERLRRLLPRTLEKSFFLNTGGESVEAAIKLAKCYTGKFEIIAFSASYHGLTQGVVSATYSVGRKYGGPIDWEAEMDYGWSLIDRQTVGSLAAFVMEPILSTGGVLELPKGYLHRMSAECKKRGILMILDEAQTGVGRTGQMFAFEHDEGFVPDILCLSKTLGCGLPLSSVSTTADIEQRANEAGLLWLSTHINDPLVAAVGDKVLEIVERDGICQRAAERGDQLLRGLLAPQKKHWCIGDVRGRGLLQGIEIISDPKTKASGSALGQAVSERALAQGLSCNIVTYPGMGDVFRLAPPVTVTASEIEEGLEILDEALAYVLTERGIPN</sequence>
<reference evidence="5" key="1">
    <citation type="journal article" date="2017" name="Genome Biol.">
        <title>Comparative genomics reveals high biological diversity and specific adaptations in the industrially and medically important fungal genus Aspergillus.</title>
        <authorList>
            <person name="de Vries R.P."/>
            <person name="Riley R."/>
            <person name="Wiebenga A."/>
            <person name="Aguilar-Osorio G."/>
            <person name="Amillis S."/>
            <person name="Uchima C.A."/>
            <person name="Anderluh G."/>
            <person name="Asadollahi M."/>
            <person name="Askin M."/>
            <person name="Barry K."/>
            <person name="Battaglia E."/>
            <person name="Bayram O."/>
            <person name="Benocci T."/>
            <person name="Braus-Stromeyer S.A."/>
            <person name="Caldana C."/>
            <person name="Canovas D."/>
            <person name="Cerqueira G.C."/>
            <person name="Chen F."/>
            <person name="Chen W."/>
            <person name="Choi C."/>
            <person name="Clum A."/>
            <person name="Dos Santos R.A."/>
            <person name="Damasio A.R."/>
            <person name="Diallinas G."/>
            <person name="Emri T."/>
            <person name="Fekete E."/>
            <person name="Flipphi M."/>
            <person name="Freyberg S."/>
            <person name="Gallo A."/>
            <person name="Gournas C."/>
            <person name="Habgood R."/>
            <person name="Hainaut M."/>
            <person name="Harispe M.L."/>
            <person name="Henrissat B."/>
            <person name="Hilden K.S."/>
            <person name="Hope R."/>
            <person name="Hossain A."/>
            <person name="Karabika E."/>
            <person name="Karaffa L."/>
            <person name="Karanyi Z."/>
            <person name="Krasevec N."/>
            <person name="Kuo A."/>
            <person name="Kusch H."/>
            <person name="LaButti K."/>
            <person name="Lagendijk E.L."/>
            <person name="Lapidus A."/>
            <person name="Levasseur A."/>
            <person name="Lindquist E."/>
            <person name="Lipzen A."/>
            <person name="Logrieco A.F."/>
            <person name="MacCabe A."/>
            <person name="Maekelae M.R."/>
            <person name="Malavazi I."/>
            <person name="Melin P."/>
            <person name="Meyer V."/>
            <person name="Mielnichuk N."/>
            <person name="Miskei M."/>
            <person name="Molnar A.P."/>
            <person name="Mule G."/>
            <person name="Ngan C.Y."/>
            <person name="Orejas M."/>
            <person name="Orosz E."/>
            <person name="Ouedraogo J.P."/>
            <person name="Overkamp K.M."/>
            <person name="Park H.-S."/>
            <person name="Perrone G."/>
            <person name="Piumi F."/>
            <person name="Punt P.J."/>
            <person name="Ram A.F."/>
            <person name="Ramon A."/>
            <person name="Rauscher S."/>
            <person name="Record E."/>
            <person name="Riano-Pachon D.M."/>
            <person name="Robert V."/>
            <person name="Roehrig J."/>
            <person name="Ruller R."/>
            <person name="Salamov A."/>
            <person name="Salih N.S."/>
            <person name="Samson R.A."/>
            <person name="Sandor E."/>
            <person name="Sanguinetti M."/>
            <person name="Schuetze T."/>
            <person name="Sepcic K."/>
            <person name="Shelest E."/>
            <person name="Sherlock G."/>
            <person name="Sophianopoulou V."/>
            <person name="Squina F.M."/>
            <person name="Sun H."/>
            <person name="Susca A."/>
            <person name="Todd R.B."/>
            <person name="Tsang A."/>
            <person name="Unkles S.E."/>
            <person name="van de Wiele N."/>
            <person name="van Rossen-Uffink D."/>
            <person name="Oliveira J.V."/>
            <person name="Vesth T.C."/>
            <person name="Visser J."/>
            <person name="Yu J.-H."/>
            <person name="Zhou M."/>
            <person name="Andersen M.R."/>
            <person name="Archer D.B."/>
            <person name="Baker S.E."/>
            <person name="Benoit I."/>
            <person name="Brakhage A.A."/>
            <person name="Braus G.H."/>
            <person name="Fischer R."/>
            <person name="Frisvad J.C."/>
            <person name="Goldman G.H."/>
            <person name="Houbraken J."/>
            <person name="Oakley B."/>
            <person name="Pocsi I."/>
            <person name="Scazzocchio C."/>
            <person name="Seiboth B."/>
            <person name="vanKuyk P.A."/>
            <person name="Wortman J."/>
            <person name="Dyer P.S."/>
            <person name="Grigoriev I.V."/>
        </authorList>
    </citation>
    <scope>NUCLEOTIDE SEQUENCE [LARGE SCALE GENOMIC DNA]</scope>
    <source>
        <strain evidence="5">CBS 583.65</strain>
    </source>
</reference>
<dbReference type="STRING" id="1036611.A0A1L9PNG9"/>